<comment type="caution">
    <text evidence="8">The sequence shown here is derived from an EMBL/GenBank/DDBJ whole genome shotgun (WGS) entry which is preliminary data.</text>
</comment>
<dbReference type="InterPro" id="IPR033134">
    <property type="entry name" value="Asp/Glu_racemase_AS_2"/>
</dbReference>
<feature type="binding site" evidence="7">
    <location>
        <begin position="72"/>
        <end position="73"/>
    </location>
    <ligand>
        <name>substrate</name>
    </ligand>
</feature>
<organism evidence="8 9">
    <name type="scientific">Solidesulfovibrio fructosivorans JJ]</name>
    <dbReference type="NCBI Taxonomy" id="596151"/>
    <lineage>
        <taxon>Bacteria</taxon>
        <taxon>Pseudomonadati</taxon>
        <taxon>Thermodesulfobacteriota</taxon>
        <taxon>Desulfovibrionia</taxon>
        <taxon>Desulfovibrionales</taxon>
        <taxon>Desulfovibrionaceae</taxon>
        <taxon>Solidesulfovibrio</taxon>
    </lineage>
</organism>
<gene>
    <name evidence="7" type="primary">murI</name>
    <name evidence="8" type="ORF">DesfrDRAFT_0960</name>
</gene>
<dbReference type="GO" id="GO:0008360">
    <property type="term" value="P:regulation of cell shape"/>
    <property type="evidence" value="ECO:0007669"/>
    <property type="project" value="UniProtKB-KW"/>
</dbReference>
<dbReference type="PROSITE" id="PS00924">
    <property type="entry name" value="ASP_GLU_RACEMASE_2"/>
    <property type="match status" value="1"/>
</dbReference>
<dbReference type="AlphaFoldDB" id="E1JTL1"/>
<evidence type="ECO:0000256" key="3">
    <source>
        <dbReference type="ARBA" id="ARBA00022960"/>
    </source>
</evidence>
<keyword evidence="4 7" id="KW-0573">Peptidoglycan synthesis</keyword>
<sequence length="297" mass="31152">MGGERGFSSTPAQGVARRAESAHKGFVVHCDSSCPIGIFDSGVGGLTVARAVMDRLPSESIVYFGDTARVPYGVKSPDTVARYAGQITNFLLAKNVKLLIVACNTMAAVALPAITALSPAPVLEVISAGAASALAATRTKRIGIIATPSTIASRAYESALAALGGPEVFTASKACPLFVPLVEEGWLAHPATRLVAEEYLTPLLAENLDTLILGCTHYPLLAPLLAEVAGPDVRLQDSATAVAERAAAVLGYLGLAAPKGPDTPRHVFHVTDMPRKFREIGELFLGRPMEDVRLEKL</sequence>
<keyword evidence="6 7" id="KW-0961">Cell wall biogenesis/degradation</keyword>
<feature type="binding site" evidence="7">
    <location>
        <begin position="216"/>
        <end position="217"/>
    </location>
    <ligand>
        <name>substrate</name>
    </ligand>
</feature>
<dbReference type="EMBL" id="AECZ01000004">
    <property type="protein sequence ID" value="EFL52471.1"/>
    <property type="molecule type" value="Genomic_DNA"/>
</dbReference>
<evidence type="ECO:0000256" key="2">
    <source>
        <dbReference type="ARBA" id="ARBA00013090"/>
    </source>
</evidence>
<dbReference type="GO" id="GO:0071555">
    <property type="term" value="P:cell wall organization"/>
    <property type="evidence" value="ECO:0007669"/>
    <property type="project" value="UniProtKB-KW"/>
</dbReference>
<dbReference type="UniPathway" id="UPA00219"/>
<feature type="active site" description="Proton donor/acceptor" evidence="7">
    <location>
        <position position="103"/>
    </location>
</feature>
<dbReference type="GO" id="GO:0008881">
    <property type="term" value="F:glutamate racemase activity"/>
    <property type="evidence" value="ECO:0007669"/>
    <property type="project" value="UniProtKB-UniRule"/>
</dbReference>
<dbReference type="GO" id="GO:0009252">
    <property type="term" value="P:peptidoglycan biosynthetic process"/>
    <property type="evidence" value="ECO:0007669"/>
    <property type="project" value="UniProtKB-UniRule"/>
</dbReference>
<dbReference type="eggNOG" id="COG0796">
    <property type="taxonomic scope" value="Bacteria"/>
</dbReference>
<evidence type="ECO:0000256" key="7">
    <source>
        <dbReference type="HAMAP-Rule" id="MF_00258"/>
    </source>
</evidence>
<evidence type="ECO:0000256" key="1">
    <source>
        <dbReference type="ARBA" id="ARBA00001602"/>
    </source>
</evidence>
<dbReference type="Gene3D" id="3.40.50.1860">
    <property type="match status" value="2"/>
</dbReference>
<keyword evidence="5 7" id="KW-0413">Isomerase</keyword>
<comment type="pathway">
    <text evidence="7">Cell wall biogenesis; peptidoglycan biosynthesis.</text>
</comment>
<dbReference type="HAMAP" id="MF_00258">
    <property type="entry name" value="Glu_racemase"/>
    <property type="match status" value="1"/>
</dbReference>
<dbReference type="NCBIfam" id="TIGR00067">
    <property type="entry name" value="glut_race"/>
    <property type="match status" value="1"/>
</dbReference>
<evidence type="ECO:0000256" key="5">
    <source>
        <dbReference type="ARBA" id="ARBA00023235"/>
    </source>
</evidence>
<evidence type="ECO:0000256" key="6">
    <source>
        <dbReference type="ARBA" id="ARBA00023316"/>
    </source>
</evidence>
<name>E1JTL1_SOLFR</name>
<dbReference type="STRING" id="596151.DesfrDRAFT_0960"/>
<evidence type="ECO:0000313" key="9">
    <source>
        <dbReference type="Proteomes" id="UP000006250"/>
    </source>
</evidence>
<dbReference type="Pfam" id="PF01177">
    <property type="entry name" value="Asp_Glu_race"/>
    <property type="match status" value="1"/>
</dbReference>
<feature type="binding site" evidence="7">
    <location>
        <begin position="40"/>
        <end position="41"/>
    </location>
    <ligand>
        <name>substrate</name>
    </ligand>
</feature>
<keyword evidence="3 7" id="KW-0133">Cell shape</keyword>
<dbReference type="InterPro" id="IPR004391">
    <property type="entry name" value="Glu_race"/>
</dbReference>
<accession>E1JTL1</accession>
<comment type="similarity">
    <text evidence="7">Belongs to the aspartate/glutamate racemases family.</text>
</comment>
<dbReference type="SUPFAM" id="SSF53681">
    <property type="entry name" value="Aspartate/glutamate racemase"/>
    <property type="match status" value="2"/>
</dbReference>
<feature type="active site" description="Proton donor/acceptor" evidence="7">
    <location>
        <position position="215"/>
    </location>
</feature>
<reference evidence="8 9" key="1">
    <citation type="submission" date="2010-08" db="EMBL/GenBank/DDBJ databases">
        <title>The draft genome of Desulfovibrio fructosovorans JJ.</title>
        <authorList>
            <consortium name="US DOE Joint Genome Institute (JGI-PGF)"/>
            <person name="Lucas S."/>
            <person name="Copeland A."/>
            <person name="Lapidus A."/>
            <person name="Cheng J.-F."/>
            <person name="Bruce D."/>
            <person name="Goodwin L."/>
            <person name="Pitluck S."/>
            <person name="Land M.L."/>
            <person name="Hauser L."/>
            <person name="Chang Y.-J."/>
            <person name="Jeffries C."/>
            <person name="Wall J.D."/>
            <person name="Stahl D.A."/>
            <person name="Arkin A.P."/>
            <person name="Dehal P."/>
            <person name="Stolyar S.M."/>
            <person name="Hazen T.C."/>
            <person name="Woyke T.J."/>
        </authorList>
    </citation>
    <scope>NUCLEOTIDE SEQUENCE [LARGE SCALE GENOMIC DNA]</scope>
    <source>
        <strain evidence="8 9">JJ</strain>
    </source>
</reference>
<feature type="binding site" evidence="7">
    <location>
        <begin position="104"/>
        <end position="105"/>
    </location>
    <ligand>
        <name>substrate</name>
    </ligand>
</feature>
<dbReference type="InterPro" id="IPR015942">
    <property type="entry name" value="Asp/Glu/hydantoin_racemase"/>
</dbReference>
<evidence type="ECO:0000256" key="4">
    <source>
        <dbReference type="ARBA" id="ARBA00022984"/>
    </source>
</evidence>
<comment type="function">
    <text evidence="7">Provides the (R)-glutamate required for cell wall biosynthesis.</text>
</comment>
<evidence type="ECO:0000313" key="8">
    <source>
        <dbReference type="EMBL" id="EFL52471.1"/>
    </source>
</evidence>
<dbReference type="Proteomes" id="UP000006250">
    <property type="component" value="Unassembled WGS sequence"/>
</dbReference>
<dbReference type="InterPro" id="IPR001920">
    <property type="entry name" value="Asp/Glu_race"/>
</dbReference>
<protein>
    <recommendedName>
        <fullName evidence="2 7">Glutamate racemase</fullName>
        <ecNumber evidence="2 7">5.1.1.3</ecNumber>
    </recommendedName>
</protein>
<proteinExistence type="inferred from homology"/>
<comment type="catalytic activity">
    <reaction evidence="1 7">
        <text>L-glutamate = D-glutamate</text>
        <dbReference type="Rhea" id="RHEA:12813"/>
        <dbReference type="ChEBI" id="CHEBI:29985"/>
        <dbReference type="ChEBI" id="CHEBI:29986"/>
        <dbReference type="EC" id="5.1.1.3"/>
    </reaction>
</comment>
<dbReference type="FunFam" id="3.40.50.1860:FF:000001">
    <property type="entry name" value="Glutamate racemase"/>
    <property type="match status" value="1"/>
</dbReference>
<dbReference type="PANTHER" id="PTHR21198:SF2">
    <property type="entry name" value="GLUTAMATE RACEMASE"/>
    <property type="match status" value="1"/>
</dbReference>
<keyword evidence="9" id="KW-1185">Reference proteome</keyword>
<dbReference type="EC" id="5.1.1.3" evidence="2 7"/>
<dbReference type="PANTHER" id="PTHR21198">
    <property type="entry name" value="GLUTAMATE RACEMASE"/>
    <property type="match status" value="1"/>
</dbReference>